<protein>
    <recommendedName>
        <fullName evidence="1">Peptidase A1 domain-containing protein</fullName>
    </recommendedName>
</protein>
<sequence>MHEFITLRGGITVPHVSLIGISQGYQTYPGGRIQSLEVGVLSLGVDALNQSFSVNETHIVEANFVTGWLYKSGNIPSYSYGMHIGSAAKEISGSLILGGYDVARVIGDVSSQTYNGTRFPIQLLDIGIGVATGDSPWNSSSITNLLTAANSSLQQQDASTQVLVTGTDPYLYLPQSTCDAIATHLPVSYNASLGLYLWNTKTTQYTKIVRSPSYISLTFAANASSTSDAKMNDTMTIKVPFVLLDLKLESPLVDESTAYFPCMGTANGGLNVLGRAFLQAAFVGVNWATKGQEQGNWFLAQAPGPGYLRGDSELNVVSIFDTKETIIGSFAQS</sequence>
<dbReference type="OrthoDB" id="4074350at2759"/>
<gene>
    <name evidence="2" type="ORF">BHQ10_005787</name>
</gene>
<organism evidence="2 3">
    <name type="scientific">Talaromyces amestolkiae</name>
    <dbReference type="NCBI Taxonomy" id="1196081"/>
    <lineage>
        <taxon>Eukaryota</taxon>
        <taxon>Fungi</taxon>
        <taxon>Dikarya</taxon>
        <taxon>Ascomycota</taxon>
        <taxon>Pezizomycotina</taxon>
        <taxon>Eurotiomycetes</taxon>
        <taxon>Eurotiomycetidae</taxon>
        <taxon>Eurotiales</taxon>
        <taxon>Trichocomaceae</taxon>
        <taxon>Talaromyces</taxon>
        <taxon>Talaromyces sect. Talaromyces</taxon>
    </lineage>
</organism>
<dbReference type="EMBL" id="MIKG01000010">
    <property type="protein sequence ID" value="RAO69775.1"/>
    <property type="molecule type" value="Genomic_DNA"/>
</dbReference>
<dbReference type="Gene3D" id="2.40.70.10">
    <property type="entry name" value="Acid Proteases"/>
    <property type="match status" value="1"/>
</dbReference>
<dbReference type="AlphaFoldDB" id="A0A364L1U9"/>
<keyword evidence="3" id="KW-1185">Reference proteome</keyword>
<feature type="domain" description="Peptidase A1" evidence="1">
    <location>
        <begin position="1"/>
        <end position="297"/>
    </location>
</feature>
<dbReference type="GeneID" id="63795003"/>
<dbReference type="InterPro" id="IPR033121">
    <property type="entry name" value="PEPTIDASE_A1"/>
</dbReference>
<comment type="caution">
    <text evidence="2">The sequence shown here is derived from an EMBL/GenBank/DDBJ whole genome shotgun (WGS) entry which is preliminary data.</text>
</comment>
<accession>A0A364L1U9</accession>
<dbReference type="SUPFAM" id="SSF50630">
    <property type="entry name" value="Acid proteases"/>
    <property type="match status" value="1"/>
</dbReference>
<dbReference type="InterPro" id="IPR021109">
    <property type="entry name" value="Peptidase_aspartic_dom_sf"/>
</dbReference>
<dbReference type="Proteomes" id="UP000249363">
    <property type="component" value="Unassembled WGS sequence"/>
</dbReference>
<name>A0A364L1U9_TALAM</name>
<dbReference type="Pfam" id="PF00026">
    <property type="entry name" value="Asp"/>
    <property type="match status" value="1"/>
</dbReference>
<evidence type="ECO:0000313" key="3">
    <source>
        <dbReference type="Proteomes" id="UP000249363"/>
    </source>
</evidence>
<dbReference type="PROSITE" id="PS51767">
    <property type="entry name" value="PEPTIDASE_A1"/>
    <property type="match status" value="1"/>
</dbReference>
<evidence type="ECO:0000259" key="1">
    <source>
        <dbReference type="PROSITE" id="PS51767"/>
    </source>
</evidence>
<dbReference type="STRING" id="1196081.A0A364L1U9"/>
<evidence type="ECO:0000313" key="2">
    <source>
        <dbReference type="EMBL" id="RAO69775.1"/>
    </source>
</evidence>
<reference evidence="2 3" key="1">
    <citation type="journal article" date="2017" name="Biotechnol. Biofuels">
        <title>Differential beta-glucosidase expression as a function of carbon source availability in Talaromyces amestolkiae: a genomic and proteomic approach.</title>
        <authorList>
            <person name="de Eugenio L.I."/>
            <person name="Mendez-Liter J.A."/>
            <person name="Nieto-Dominguez M."/>
            <person name="Alonso L."/>
            <person name="Gil-Munoz J."/>
            <person name="Barriuso J."/>
            <person name="Prieto A."/>
            <person name="Martinez M.J."/>
        </authorList>
    </citation>
    <scope>NUCLEOTIDE SEQUENCE [LARGE SCALE GENOMIC DNA]</scope>
    <source>
        <strain evidence="2 3">CIB</strain>
    </source>
</reference>
<dbReference type="RefSeq" id="XP_040734291.1">
    <property type="nucleotide sequence ID" value="XM_040878300.1"/>
</dbReference>
<proteinExistence type="predicted"/>